<dbReference type="GO" id="GO:0072659">
    <property type="term" value="P:protein localization to plasma membrane"/>
    <property type="evidence" value="ECO:0007669"/>
    <property type="project" value="TreeGrafter"/>
</dbReference>
<proteinExistence type="predicted"/>
<dbReference type="SUPFAM" id="SSF50044">
    <property type="entry name" value="SH3-domain"/>
    <property type="match status" value="1"/>
</dbReference>
<dbReference type="PANTHER" id="PTHR16830:SF11">
    <property type="entry name" value="PML-RARA-REGULATED ADAPTER MOLECULE 1"/>
    <property type="match status" value="1"/>
</dbReference>
<evidence type="ECO:0000259" key="3">
    <source>
        <dbReference type="Pfam" id="PF14603"/>
    </source>
</evidence>
<dbReference type="OrthoDB" id="8889279at2759"/>
<name>A0A6J0J2S9_9PASS</name>
<dbReference type="InterPro" id="IPR036028">
    <property type="entry name" value="SH3-like_dom_sf"/>
</dbReference>
<evidence type="ECO:0000256" key="2">
    <source>
        <dbReference type="SAM" id="MobiDB-lite"/>
    </source>
</evidence>
<reference evidence="5" key="1">
    <citation type="submission" date="2025-08" db="UniProtKB">
        <authorList>
            <consortium name="RefSeq"/>
        </authorList>
    </citation>
    <scope>IDENTIFICATION</scope>
</reference>
<feature type="region of interest" description="Disordered" evidence="2">
    <location>
        <begin position="115"/>
        <end position="156"/>
    </location>
</feature>
<dbReference type="CTD" id="84106"/>
<dbReference type="Pfam" id="PF14603">
    <property type="entry name" value="hSH3"/>
    <property type="match status" value="1"/>
</dbReference>
<protein>
    <submittedName>
        <fullName evidence="5">PML-RARA-regulated adapter molecule 1 isoform X1</fullName>
    </submittedName>
</protein>
<dbReference type="GO" id="GO:0050852">
    <property type="term" value="P:T cell receptor signaling pathway"/>
    <property type="evidence" value="ECO:0007669"/>
    <property type="project" value="TreeGrafter"/>
</dbReference>
<accession>A0A6J0J2S9</accession>
<evidence type="ECO:0000313" key="5">
    <source>
        <dbReference type="RefSeq" id="XP_017692534.1"/>
    </source>
</evidence>
<feature type="compositionally biased region" description="Polar residues" evidence="2">
    <location>
        <begin position="76"/>
        <end position="85"/>
    </location>
</feature>
<dbReference type="GO" id="GO:0007229">
    <property type="term" value="P:integrin-mediated signaling pathway"/>
    <property type="evidence" value="ECO:0007669"/>
    <property type="project" value="InterPro"/>
</dbReference>
<dbReference type="GeneID" id="108508319"/>
<organism evidence="4 5">
    <name type="scientific">Lepidothrix coronata</name>
    <name type="common">blue-crowned manakin</name>
    <dbReference type="NCBI Taxonomy" id="321398"/>
    <lineage>
        <taxon>Eukaryota</taxon>
        <taxon>Metazoa</taxon>
        <taxon>Chordata</taxon>
        <taxon>Craniata</taxon>
        <taxon>Vertebrata</taxon>
        <taxon>Euteleostomi</taxon>
        <taxon>Archelosauria</taxon>
        <taxon>Archosauria</taxon>
        <taxon>Dinosauria</taxon>
        <taxon>Saurischia</taxon>
        <taxon>Theropoda</taxon>
        <taxon>Coelurosauria</taxon>
        <taxon>Aves</taxon>
        <taxon>Neognathae</taxon>
        <taxon>Neoaves</taxon>
        <taxon>Telluraves</taxon>
        <taxon>Australaves</taxon>
        <taxon>Passeriformes</taxon>
        <taxon>Pipridae</taxon>
        <taxon>Lepidothrix</taxon>
    </lineage>
</organism>
<sequence>MSQMHLEGRDAVVRHLRAKFQGIRKDPPEAGGWPESHPAAPHGPEPGQTLAMGSKGKPPPEPPRTRRVDYSRASPCHSTGQSVAQHSPPHLAHEALAWMARQKKGMAQDTNFHRAPAKPGGGDVLNKEVGAGPDPPQRKPAQQTRPLAKDKGVPAVPAKGTAVAAPLVAAGSPHHPGLPALPQRKPLPPMRVLGVKPAKPWRPPVVDLAKVRAAARPGTPLHPATVPPRSAQLGPLRPGCAAPAPARFPLQGAPSGAGDEDEIYDDVESLGPPRRNPGALLPPVSRPPANPRPRGGGDAGRASHRVTLLAAAQREAQVSQKTKTMTLKECKKEEKADREFQKKFKFEGSIDVLTRMMVDPAATEKRGGGRNLPLRRGEILDVIQFTNQEQILCRNSQRRYGYVPRAVMLHLDTDIYDDVEIYG</sequence>
<dbReference type="InterPro" id="IPR043443">
    <property type="entry name" value="FYB1/2-like"/>
</dbReference>
<feature type="region of interest" description="Disordered" evidence="2">
    <location>
        <begin position="17"/>
        <end position="89"/>
    </location>
</feature>
<feature type="region of interest" description="Disordered" evidence="2">
    <location>
        <begin position="217"/>
        <end position="301"/>
    </location>
</feature>
<dbReference type="AlphaFoldDB" id="A0A6J0J2S9"/>
<gene>
    <name evidence="5" type="primary">PRAM1</name>
</gene>
<dbReference type="RefSeq" id="XP_017692534.1">
    <property type="nucleotide sequence ID" value="XM_017837045.1"/>
</dbReference>
<feature type="compositionally biased region" description="Acidic residues" evidence="2">
    <location>
        <begin position="258"/>
        <end position="268"/>
    </location>
</feature>
<dbReference type="InterPro" id="IPR029294">
    <property type="entry name" value="hSH3"/>
</dbReference>
<evidence type="ECO:0000313" key="4">
    <source>
        <dbReference type="Proteomes" id="UP000504624"/>
    </source>
</evidence>
<evidence type="ECO:0000256" key="1">
    <source>
        <dbReference type="ARBA" id="ARBA00022553"/>
    </source>
</evidence>
<dbReference type="GO" id="GO:0005886">
    <property type="term" value="C:plasma membrane"/>
    <property type="evidence" value="ECO:0007669"/>
    <property type="project" value="InterPro"/>
</dbReference>
<keyword evidence="1" id="KW-0597">Phosphoprotein</keyword>
<dbReference type="PANTHER" id="PTHR16830">
    <property type="entry name" value="SH2 CONTAINING ADAPTOR PRAM-1 RELATED"/>
    <property type="match status" value="1"/>
</dbReference>
<dbReference type="Proteomes" id="UP000504624">
    <property type="component" value="Unplaced"/>
</dbReference>
<dbReference type="Gene3D" id="2.30.30.40">
    <property type="entry name" value="SH3 Domains"/>
    <property type="match status" value="1"/>
</dbReference>
<feature type="domain" description="Helically-extended SH3" evidence="3">
    <location>
        <begin position="340"/>
        <end position="420"/>
    </location>
</feature>
<keyword evidence="4" id="KW-1185">Reference proteome</keyword>